<dbReference type="InterPro" id="IPR050687">
    <property type="entry name" value="Dynein_IC"/>
</dbReference>
<dbReference type="PANTHER" id="PTHR12442">
    <property type="entry name" value="DYNEIN INTERMEDIATE CHAIN"/>
    <property type="match status" value="1"/>
</dbReference>
<dbReference type="GO" id="GO:0005874">
    <property type="term" value="C:microtubule"/>
    <property type="evidence" value="ECO:0007669"/>
    <property type="project" value="UniProtKB-KW"/>
</dbReference>
<comment type="caution">
    <text evidence="13">The sequence shown here is derived from an EMBL/GenBank/DDBJ whole genome shotgun (WGS) entry which is preliminary data.</text>
</comment>
<keyword evidence="10" id="KW-0206">Cytoskeleton</keyword>
<keyword evidence="5" id="KW-0493">Microtubule</keyword>
<dbReference type="Pfam" id="PF00400">
    <property type="entry name" value="WD40"/>
    <property type="match status" value="2"/>
</dbReference>
<evidence type="ECO:0000256" key="10">
    <source>
        <dbReference type="ARBA" id="ARBA00023212"/>
    </source>
</evidence>
<sequence length="575" mass="66856">MASYVKWTYEYTMLRRNFGKQPLFQMVPARMLDSISPNKDDQRKYILRNPVHREVQATSCASENETNTPLLITHDQIVDHTEGGWPREVHPYNEDHVQRHRRRIMHEDNYIKSVQNLSNSLFHYVDQNNAIEMYQTYYATMPEQDPVEKCSIRIANVFRDEHKRPVSCVKWTNEKNAKLAVAYCFKTCTPEPEPNLLTNCYIWDVHRQTEPVYELRPDYPCWQLACSPSTPELLICGLEKGIVNVFDVRVGKNAVSSTSVYNSHRERITSILYIHSRTYSEFFTGSSDGQCLWWDLRNLKYPQDQLPMSVRLPPSEVPNLNNAEGVSILEFDKGLPTKFLCGTETGLVINANRMGRTHSDILTSFWYAHDGSVQAVERSPCTFRMFLTCGDYTVKIWSEEVRTAPIIVTRPYKHLVYDAAWAPLRFSSYMSICGGGKFYYWDLLRKQKEPVLTLQVSKYGLTKITPHPKGKLVAVGDYNGALHLLQLSENMAVPGNRDKLLMGQIYERETRREHILDNRVKEIRLKARAEEEAALNELPEEEDDEDELNRETEEEYFRIVEEELKHMDIMPGQTE</sequence>
<evidence type="ECO:0000256" key="1">
    <source>
        <dbReference type="ARBA" id="ARBA00004430"/>
    </source>
</evidence>
<dbReference type="GO" id="GO:0036157">
    <property type="term" value="C:outer dynein arm"/>
    <property type="evidence" value="ECO:0007669"/>
    <property type="project" value="TreeGrafter"/>
</dbReference>
<dbReference type="InterPro" id="IPR015943">
    <property type="entry name" value="WD40/YVTN_repeat-like_dom_sf"/>
</dbReference>
<feature type="compositionally biased region" description="Acidic residues" evidence="12">
    <location>
        <begin position="532"/>
        <end position="548"/>
    </location>
</feature>
<evidence type="ECO:0000256" key="12">
    <source>
        <dbReference type="SAM" id="MobiDB-lite"/>
    </source>
</evidence>
<keyword evidence="7" id="KW-0243">Dynein</keyword>
<evidence type="ECO:0000256" key="4">
    <source>
        <dbReference type="ARBA" id="ARBA00022574"/>
    </source>
</evidence>
<feature type="region of interest" description="Disordered" evidence="12">
    <location>
        <begin position="532"/>
        <end position="552"/>
    </location>
</feature>
<evidence type="ECO:0000313" key="13">
    <source>
        <dbReference type="EMBL" id="PCG66587.1"/>
    </source>
</evidence>
<dbReference type="STRING" id="7102.A0A2A4J367"/>
<evidence type="ECO:0000256" key="3">
    <source>
        <dbReference type="ARBA" id="ARBA00022490"/>
    </source>
</evidence>
<dbReference type="PANTHER" id="PTHR12442:SF7">
    <property type="entry name" value="DYNEIN AXONEMAL INTERMEDIATE CHAIN 2"/>
    <property type="match status" value="1"/>
</dbReference>
<name>A0A2A4J367_HELVI</name>
<dbReference type="EMBL" id="NWSH01003308">
    <property type="protein sequence ID" value="PCG66587.1"/>
    <property type="molecule type" value="Genomic_DNA"/>
</dbReference>
<dbReference type="SMART" id="SM00320">
    <property type="entry name" value="WD40"/>
    <property type="match status" value="5"/>
</dbReference>
<comment type="similarity">
    <text evidence="2">Belongs to the dynein intermediate chain family.</text>
</comment>
<evidence type="ECO:0000256" key="8">
    <source>
        <dbReference type="ARBA" id="ARBA00023069"/>
    </source>
</evidence>
<evidence type="ECO:0000256" key="11">
    <source>
        <dbReference type="ARBA" id="ARBA00023273"/>
    </source>
</evidence>
<keyword evidence="6" id="KW-0677">Repeat</keyword>
<organism evidence="13">
    <name type="scientific">Heliothis virescens</name>
    <name type="common">Tobacco budworm moth</name>
    <dbReference type="NCBI Taxonomy" id="7102"/>
    <lineage>
        <taxon>Eukaryota</taxon>
        <taxon>Metazoa</taxon>
        <taxon>Ecdysozoa</taxon>
        <taxon>Arthropoda</taxon>
        <taxon>Hexapoda</taxon>
        <taxon>Insecta</taxon>
        <taxon>Pterygota</taxon>
        <taxon>Neoptera</taxon>
        <taxon>Endopterygota</taxon>
        <taxon>Lepidoptera</taxon>
        <taxon>Glossata</taxon>
        <taxon>Ditrysia</taxon>
        <taxon>Noctuoidea</taxon>
        <taxon>Noctuidae</taxon>
        <taxon>Heliothinae</taxon>
        <taxon>Heliothis</taxon>
    </lineage>
</organism>
<proteinExistence type="inferred from homology"/>
<evidence type="ECO:0000256" key="5">
    <source>
        <dbReference type="ARBA" id="ARBA00022701"/>
    </source>
</evidence>
<evidence type="ECO:0000256" key="2">
    <source>
        <dbReference type="ARBA" id="ARBA00011059"/>
    </source>
</evidence>
<gene>
    <name evidence="13" type="ORF">B5V51_7519</name>
</gene>
<dbReference type="GO" id="GO:0003341">
    <property type="term" value="P:cilium movement"/>
    <property type="evidence" value="ECO:0007669"/>
    <property type="project" value="TreeGrafter"/>
</dbReference>
<dbReference type="InterPro" id="IPR001680">
    <property type="entry name" value="WD40_rpt"/>
</dbReference>
<dbReference type="SUPFAM" id="SSF50978">
    <property type="entry name" value="WD40 repeat-like"/>
    <property type="match status" value="1"/>
</dbReference>
<dbReference type="GO" id="GO:0045503">
    <property type="term" value="F:dynein light chain binding"/>
    <property type="evidence" value="ECO:0007669"/>
    <property type="project" value="TreeGrafter"/>
</dbReference>
<dbReference type="GO" id="GO:0036158">
    <property type="term" value="P:outer dynein arm assembly"/>
    <property type="evidence" value="ECO:0007669"/>
    <property type="project" value="TreeGrafter"/>
</dbReference>
<keyword evidence="3" id="KW-0963">Cytoplasm</keyword>
<dbReference type="InterPro" id="IPR036322">
    <property type="entry name" value="WD40_repeat_dom_sf"/>
</dbReference>
<comment type="subcellular location">
    <subcellularLocation>
        <location evidence="1">Cytoplasm</location>
        <location evidence="1">Cytoskeleton</location>
        <location evidence="1">Cilium axoneme</location>
    </subcellularLocation>
</comment>
<keyword evidence="11" id="KW-0966">Cell projection</keyword>
<evidence type="ECO:0000256" key="9">
    <source>
        <dbReference type="ARBA" id="ARBA00023175"/>
    </source>
</evidence>
<evidence type="ECO:0000256" key="7">
    <source>
        <dbReference type="ARBA" id="ARBA00023017"/>
    </source>
</evidence>
<keyword evidence="8" id="KW-0969">Cilium</keyword>
<accession>A0A2A4J367</accession>
<dbReference type="GO" id="GO:0045504">
    <property type="term" value="F:dynein heavy chain binding"/>
    <property type="evidence" value="ECO:0007669"/>
    <property type="project" value="TreeGrafter"/>
</dbReference>
<evidence type="ECO:0000256" key="6">
    <source>
        <dbReference type="ARBA" id="ARBA00022737"/>
    </source>
</evidence>
<protein>
    <recommendedName>
        <fullName evidence="14">Dynein intermediate chain 3, ciliary</fullName>
    </recommendedName>
</protein>
<evidence type="ECO:0008006" key="14">
    <source>
        <dbReference type="Google" id="ProtNLM"/>
    </source>
</evidence>
<reference evidence="13" key="1">
    <citation type="submission" date="2017-09" db="EMBL/GenBank/DDBJ databases">
        <title>Contemporary evolution of a Lepidopteran species, Heliothis virescens, in response to modern agricultural practices.</title>
        <authorList>
            <person name="Fritz M.L."/>
            <person name="Deyonke A.M."/>
            <person name="Papanicolaou A."/>
            <person name="Micinski S."/>
            <person name="Westbrook J."/>
            <person name="Gould F."/>
        </authorList>
    </citation>
    <scope>NUCLEOTIDE SEQUENCE [LARGE SCALE GENOMIC DNA]</scope>
    <source>
        <strain evidence="13">HvINT-</strain>
        <tissue evidence="13">Whole body</tissue>
    </source>
</reference>
<dbReference type="AlphaFoldDB" id="A0A2A4J367"/>
<dbReference type="Gene3D" id="2.130.10.10">
    <property type="entry name" value="YVTN repeat-like/Quinoprotein amine dehydrogenase"/>
    <property type="match status" value="2"/>
</dbReference>
<keyword evidence="4" id="KW-0853">WD repeat</keyword>
<keyword evidence="9" id="KW-0505">Motor protein</keyword>